<protein>
    <submittedName>
        <fullName evidence="1">Uncharacterized protein</fullName>
    </submittedName>
</protein>
<name>A0A552WVX9_9MICO</name>
<organism evidence="1 2">
    <name type="scientific">Georgenia yuyongxinii</name>
    <dbReference type="NCBI Taxonomy" id="2589797"/>
    <lineage>
        <taxon>Bacteria</taxon>
        <taxon>Bacillati</taxon>
        <taxon>Actinomycetota</taxon>
        <taxon>Actinomycetes</taxon>
        <taxon>Micrococcales</taxon>
        <taxon>Bogoriellaceae</taxon>
        <taxon>Georgenia</taxon>
    </lineage>
</organism>
<evidence type="ECO:0000313" key="1">
    <source>
        <dbReference type="EMBL" id="TRW46954.1"/>
    </source>
</evidence>
<sequence>MPAEPRPDPSVAACRELRGLLAEVPAYRTRWQGYVRRSSRQAVHQGAIAQVLADHLWESGEVAETETDLPRRLKDRVGRALNAQFIAPATLRLFIEAFDMSPPDAHRLWAVFMHAEPADLSVVRPPAAEDSERLVAPAGYETLVAHEFHRIGPDGLPAEHRTLQVIRALEPMDRYVYQFDTHAAAVEVLRGGRAGPVRRSAMSGLYGVELTLTNPLRPGETASLEYRTVFSYAEVPPPSFRRGTRRPVGSLELNVQFDLARLPARVWWGRWETIWAESPSRTEEIPLTPDGHVHRFLTGLEGEIVGFVWQW</sequence>
<dbReference type="RefSeq" id="WP_143417044.1">
    <property type="nucleotide sequence ID" value="NZ_VJXR01000005.1"/>
</dbReference>
<evidence type="ECO:0000313" key="2">
    <source>
        <dbReference type="Proteomes" id="UP000318693"/>
    </source>
</evidence>
<accession>A0A552WVX9</accession>
<dbReference type="AlphaFoldDB" id="A0A552WVX9"/>
<dbReference type="Proteomes" id="UP000318693">
    <property type="component" value="Unassembled WGS sequence"/>
</dbReference>
<reference evidence="1 2" key="1">
    <citation type="submission" date="2019-07" db="EMBL/GenBank/DDBJ databases">
        <title>Georgenia wutianyii sp. nov. and Georgenia *** sp. nov. isolated from plateau pika (Ochotona curzoniae) in the Qinghai-Tibet plateau of China.</title>
        <authorList>
            <person name="Tian Z."/>
        </authorList>
    </citation>
    <scope>NUCLEOTIDE SEQUENCE [LARGE SCALE GENOMIC DNA]</scope>
    <source>
        <strain evidence="1 2">Z446</strain>
    </source>
</reference>
<dbReference type="EMBL" id="VJXR01000005">
    <property type="protein sequence ID" value="TRW46954.1"/>
    <property type="molecule type" value="Genomic_DNA"/>
</dbReference>
<proteinExistence type="predicted"/>
<keyword evidence="2" id="KW-1185">Reference proteome</keyword>
<comment type="caution">
    <text evidence="1">The sequence shown here is derived from an EMBL/GenBank/DDBJ whole genome shotgun (WGS) entry which is preliminary data.</text>
</comment>
<gene>
    <name evidence="1" type="ORF">FJ693_02935</name>
</gene>